<sequence length="111" mass="12366">MPPCQRCQGQWRVLEGGSETSSIRNHSGVVESFLTAIGRELAWGQNRIASEDEGELANGTLARRNAMPLANDDMVLMKQFTRIITFAYFKTSKLLMYPITDVHQVTGKSSC</sequence>
<evidence type="ECO:0000313" key="2">
    <source>
        <dbReference type="Proteomes" id="UP001595075"/>
    </source>
</evidence>
<keyword evidence="2" id="KW-1185">Reference proteome</keyword>
<dbReference type="EMBL" id="JAZHXI010000010">
    <property type="protein sequence ID" value="KAL2067180.1"/>
    <property type="molecule type" value="Genomic_DNA"/>
</dbReference>
<comment type="caution">
    <text evidence="1">The sequence shown here is derived from an EMBL/GenBank/DDBJ whole genome shotgun (WGS) entry which is preliminary data.</text>
</comment>
<name>A0ABR4CBM7_9HELO</name>
<reference evidence="1 2" key="1">
    <citation type="journal article" date="2024" name="Commun. Biol.">
        <title>Comparative genomic analysis of thermophilic fungi reveals convergent evolutionary adaptations and gene losses.</title>
        <authorList>
            <person name="Steindorff A.S."/>
            <person name="Aguilar-Pontes M.V."/>
            <person name="Robinson A.J."/>
            <person name="Andreopoulos B."/>
            <person name="LaButti K."/>
            <person name="Kuo A."/>
            <person name="Mondo S."/>
            <person name="Riley R."/>
            <person name="Otillar R."/>
            <person name="Haridas S."/>
            <person name="Lipzen A."/>
            <person name="Grimwood J."/>
            <person name="Schmutz J."/>
            <person name="Clum A."/>
            <person name="Reid I.D."/>
            <person name="Moisan M.C."/>
            <person name="Butler G."/>
            <person name="Nguyen T.T.M."/>
            <person name="Dewar K."/>
            <person name="Conant G."/>
            <person name="Drula E."/>
            <person name="Henrissat B."/>
            <person name="Hansel C."/>
            <person name="Singer S."/>
            <person name="Hutchinson M.I."/>
            <person name="de Vries R.P."/>
            <person name="Natvig D.O."/>
            <person name="Powell A.J."/>
            <person name="Tsang A."/>
            <person name="Grigoriev I.V."/>
        </authorList>
    </citation>
    <scope>NUCLEOTIDE SEQUENCE [LARGE SCALE GENOMIC DNA]</scope>
    <source>
        <strain evidence="1 2">CBS 494.80</strain>
    </source>
</reference>
<accession>A0ABR4CBM7</accession>
<protein>
    <submittedName>
        <fullName evidence="1">Uncharacterized protein</fullName>
    </submittedName>
</protein>
<evidence type="ECO:0000313" key="1">
    <source>
        <dbReference type="EMBL" id="KAL2067180.1"/>
    </source>
</evidence>
<organism evidence="1 2">
    <name type="scientific">Oculimacula yallundae</name>
    <dbReference type="NCBI Taxonomy" id="86028"/>
    <lineage>
        <taxon>Eukaryota</taxon>
        <taxon>Fungi</taxon>
        <taxon>Dikarya</taxon>
        <taxon>Ascomycota</taxon>
        <taxon>Pezizomycotina</taxon>
        <taxon>Leotiomycetes</taxon>
        <taxon>Helotiales</taxon>
        <taxon>Ploettnerulaceae</taxon>
        <taxon>Oculimacula</taxon>
    </lineage>
</organism>
<proteinExistence type="predicted"/>
<dbReference type="Proteomes" id="UP001595075">
    <property type="component" value="Unassembled WGS sequence"/>
</dbReference>
<gene>
    <name evidence="1" type="ORF">VTL71DRAFT_1604</name>
</gene>